<evidence type="ECO:0000259" key="5">
    <source>
        <dbReference type="Pfam" id="PF00496"/>
    </source>
</evidence>
<dbReference type="Gene3D" id="3.10.105.10">
    <property type="entry name" value="Dipeptide-binding Protein, Domain 3"/>
    <property type="match status" value="1"/>
</dbReference>
<feature type="transmembrane region" description="Helical" evidence="4">
    <location>
        <begin position="20"/>
        <end position="40"/>
    </location>
</feature>
<dbReference type="InterPro" id="IPR039424">
    <property type="entry name" value="SBP_5"/>
</dbReference>
<dbReference type="GO" id="GO:0043190">
    <property type="term" value="C:ATP-binding cassette (ABC) transporter complex"/>
    <property type="evidence" value="ECO:0007669"/>
    <property type="project" value="InterPro"/>
</dbReference>
<accession>A0A2M6WJ71</accession>
<dbReference type="EMBL" id="PFBA01000003">
    <property type="protein sequence ID" value="PIT92850.1"/>
    <property type="molecule type" value="Genomic_DNA"/>
</dbReference>
<reference evidence="7" key="1">
    <citation type="submission" date="2017-09" db="EMBL/GenBank/DDBJ databases">
        <title>Depth-based differentiation of microbial function through sediment-hosted aquifers and enrichment of novel symbionts in the deep terrestrial subsurface.</title>
        <authorList>
            <person name="Probst A.J."/>
            <person name="Ladd B."/>
            <person name="Jarett J.K."/>
            <person name="Geller-Mcgrath D.E."/>
            <person name="Sieber C.M.K."/>
            <person name="Emerson J.B."/>
            <person name="Anantharaman K."/>
            <person name="Thomas B.C."/>
            <person name="Malmstrom R."/>
            <person name="Stieglmeier M."/>
            <person name="Klingl A."/>
            <person name="Woyke T."/>
            <person name="Ryan C.M."/>
            <person name="Banfield J.F."/>
        </authorList>
    </citation>
    <scope>NUCLEOTIDE SEQUENCE [LARGE SCALE GENOMIC DNA]</scope>
</reference>
<comment type="caution">
    <text evidence="6">The sequence shown here is derived from an EMBL/GenBank/DDBJ whole genome shotgun (WGS) entry which is preliminary data.</text>
</comment>
<dbReference type="CDD" id="cd08513">
    <property type="entry name" value="PBP2_thermophilic_Hb8_like"/>
    <property type="match status" value="1"/>
</dbReference>
<dbReference type="PIRSF" id="PIRSF002741">
    <property type="entry name" value="MppA"/>
    <property type="match status" value="1"/>
</dbReference>
<dbReference type="Gene3D" id="3.40.190.10">
    <property type="entry name" value="Periplasmic binding protein-like II"/>
    <property type="match status" value="1"/>
</dbReference>
<keyword evidence="4" id="KW-0812">Transmembrane</keyword>
<dbReference type="GO" id="GO:1904680">
    <property type="term" value="F:peptide transmembrane transporter activity"/>
    <property type="evidence" value="ECO:0007669"/>
    <property type="project" value="TreeGrafter"/>
</dbReference>
<gene>
    <name evidence="6" type="ORF">COU08_00165</name>
</gene>
<evidence type="ECO:0000256" key="2">
    <source>
        <dbReference type="ARBA" id="ARBA00022448"/>
    </source>
</evidence>
<sequence length="553" mass="63265">MLYKLHKIYDTLTKKERRIFIGALLLVIATSSLIGVRLFYTKTTVAPIEGGSYTEGVVGQPIYINPLIASGNDVDQDLIEIIFSNVLELAEQIKVSEDQKTWNIVLRREMLWSNGEPITSDDVIFTIETIQDPDTNSPLAASWQGVAVERLSEREIRLTLRSPFAFFESNLKNLKIIPQHIFSAIPNANFRLSDFNLEPVGSGPYVFVKYQKRKDGFITEYNLSVNPNYTGSAPLIQSFKFKFFSNFDEAIEAFNKREIDGLGGLDFVKLQNLKIPREVLEITMPRYYTIFLNSNANPALKRPEVREALSQATDRNGIIELVFENKALPIFGPIPSQTEGYAKDIYENEAFSLETAQKTLEAQGWEKNEETGIYERSIGGEVVKLDFEIIVPDIEFLTNTIEAIRTSWESIGIQITPVILEPAEITRSVLKTRNYQMILFGNILNDSPDVFSFWHSSERFFPGFNLSLYENRTLDTLLESVRGNIASTTRQKALREIQEIILKDRPAIFLYSPNYIYAMPKNLGEFNDTTLTKPSKRFEHVESWYRRTARVFK</sequence>
<dbReference type="GO" id="GO:0042597">
    <property type="term" value="C:periplasmic space"/>
    <property type="evidence" value="ECO:0007669"/>
    <property type="project" value="UniProtKB-ARBA"/>
</dbReference>
<evidence type="ECO:0000313" key="7">
    <source>
        <dbReference type="Proteomes" id="UP000228635"/>
    </source>
</evidence>
<dbReference type="AlphaFoldDB" id="A0A2M6WJ71"/>
<keyword evidence="3" id="KW-0732">Signal</keyword>
<evidence type="ECO:0000256" key="4">
    <source>
        <dbReference type="SAM" id="Phobius"/>
    </source>
</evidence>
<keyword evidence="4" id="KW-1133">Transmembrane helix</keyword>
<evidence type="ECO:0000256" key="3">
    <source>
        <dbReference type="ARBA" id="ARBA00022729"/>
    </source>
</evidence>
<dbReference type="PANTHER" id="PTHR30290">
    <property type="entry name" value="PERIPLASMIC BINDING COMPONENT OF ABC TRANSPORTER"/>
    <property type="match status" value="1"/>
</dbReference>
<keyword evidence="4" id="KW-0472">Membrane</keyword>
<dbReference type="Pfam" id="PF00496">
    <property type="entry name" value="SBP_bac_5"/>
    <property type="match status" value="1"/>
</dbReference>
<protein>
    <recommendedName>
        <fullName evidence="5">Solute-binding protein family 5 domain-containing protein</fullName>
    </recommendedName>
</protein>
<feature type="domain" description="Solute-binding protein family 5" evidence="5">
    <location>
        <begin position="88"/>
        <end position="454"/>
    </location>
</feature>
<dbReference type="InterPro" id="IPR030678">
    <property type="entry name" value="Peptide/Ni-bd"/>
</dbReference>
<evidence type="ECO:0000256" key="1">
    <source>
        <dbReference type="ARBA" id="ARBA00005695"/>
    </source>
</evidence>
<organism evidence="6 7">
    <name type="scientific">Candidatus Harrisonbacteria bacterium CG10_big_fil_rev_8_21_14_0_10_42_17</name>
    <dbReference type="NCBI Taxonomy" id="1974584"/>
    <lineage>
        <taxon>Bacteria</taxon>
        <taxon>Candidatus Harrisoniibacteriota</taxon>
    </lineage>
</organism>
<dbReference type="Proteomes" id="UP000228635">
    <property type="component" value="Unassembled WGS sequence"/>
</dbReference>
<dbReference type="PANTHER" id="PTHR30290:SF9">
    <property type="entry name" value="OLIGOPEPTIDE-BINDING PROTEIN APPA"/>
    <property type="match status" value="1"/>
</dbReference>
<dbReference type="Gene3D" id="3.90.76.10">
    <property type="entry name" value="Dipeptide-binding Protein, Domain 1"/>
    <property type="match status" value="1"/>
</dbReference>
<evidence type="ECO:0000313" key="6">
    <source>
        <dbReference type="EMBL" id="PIT92850.1"/>
    </source>
</evidence>
<dbReference type="GO" id="GO:0015833">
    <property type="term" value="P:peptide transport"/>
    <property type="evidence" value="ECO:0007669"/>
    <property type="project" value="TreeGrafter"/>
</dbReference>
<keyword evidence="2" id="KW-0813">Transport</keyword>
<name>A0A2M6WJ71_9BACT</name>
<dbReference type="InterPro" id="IPR000914">
    <property type="entry name" value="SBP_5_dom"/>
</dbReference>
<dbReference type="SUPFAM" id="SSF53850">
    <property type="entry name" value="Periplasmic binding protein-like II"/>
    <property type="match status" value="1"/>
</dbReference>
<proteinExistence type="inferred from homology"/>
<comment type="similarity">
    <text evidence="1">Belongs to the bacterial solute-binding protein 5 family.</text>
</comment>